<proteinExistence type="predicted"/>
<protein>
    <recommendedName>
        <fullName evidence="3">Immunity protein 70</fullName>
    </recommendedName>
</protein>
<dbReference type="AlphaFoldDB" id="A0A0A8H9P0"/>
<dbReference type="HOGENOM" id="CLU_153669_0_0_7"/>
<evidence type="ECO:0000313" key="1">
    <source>
        <dbReference type="EMBL" id="AJC90848.1"/>
    </source>
</evidence>
<sequence length="137" mass="15727">MVGFNINGLWFEIGSGDFLYAFFSNVAYHLEKGNWGSRFPILMNEIYQGELNFSQASLALNELENIQKEFKNFTPKQIIWDIENLSLMPPWGDNISSDITDLSNYFITSDGNDFIELLKKVLQLADNKKANLTIKSF</sequence>
<gene>
    <name evidence="1" type="ORF">CSUB8521_1011</name>
</gene>
<evidence type="ECO:0008006" key="3">
    <source>
        <dbReference type="Google" id="ProtNLM"/>
    </source>
</evidence>
<dbReference type="KEGG" id="csm:CSUB8521_1011"/>
<reference evidence="1 2" key="1">
    <citation type="journal article" date="2014" name="Genome Biol. Evol.">
        <title>Comparative Genomics of the Campylobacter lari Group.</title>
        <authorList>
            <person name="Miller W.G."/>
            <person name="Yee E."/>
            <person name="Chapman M.H."/>
            <person name="Smith T.P."/>
            <person name="Bono J.L."/>
            <person name="Huynh S."/>
            <person name="Parker C.T."/>
            <person name="Vandamme P."/>
            <person name="Luong K."/>
            <person name="Korlach J."/>
        </authorList>
    </citation>
    <scope>NUCLEOTIDE SEQUENCE [LARGE SCALE GENOMIC DNA]</scope>
    <source>
        <strain evidence="1 2">LMG 24374</strain>
    </source>
</reference>
<dbReference type="Proteomes" id="UP000031135">
    <property type="component" value="Chromosome"/>
</dbReference>
<dbReference type="InterPro" id="IPR028185">
    <property type="entry name" value="Imm70"/>
</dbReference>
<dbReference type="OrthoDB" id="5120820at2"/>
<organism evidence="1 2">
    <name type="scientific">Campylobacter subantarcticus LMG 24374</name>
    <dbReference type="NCBI Taxonomy" id="1388751"/>
    <lineage>
        <taxon>Bacteria</taxon>
        <taxon>Pseudomonadati</taxon>
        <taxon>Campylobacterota</taxon>
        <taxon>Epsilonproteobacteria</taxon>
        <taxon>Campylobacterales</taxon>
        <taxon>Campylobacteraceae</taxon>
        <taxon>Campylobacter</taxon>
    </lineage>
</organism>
<evidence type="ECO:0000313" key="2">
    <source>
        <dbReference type="Proteomes" id="UP000031135"/>
    </source>
</evidence>
<name>A0A0A8H9P0_9BACT</name>
<dbReference type="RefSeq" id="WP_039663993.1">
    <property type="nucleotide sequence ID" value="NZ_CP007772.1"/>
</dbReference>
<accession>A0A0A8H9P0</accession>
<dbReference type="Pfam" id="PF15601">
    <property type="entry name" value="Imm70"/>
    <property type="match status" value="1"/>
</dbReference>
<dbReference type="EMBL" id="CP007772">
    <property type="protein sequence ID" value="AJC90848.1"/>
    <property type="molecule type" value="Genomic_DNA"/>
</dbReference>